<dbReference type="GO" id="GO:0005886">
    <property type="term" value="C:plasma membrane"/>
    <property type="evidence" value="ECO:0007669"/>
    <property type="project" value="TreeGrafter"/>
</dbReference>
<dbReference type="PRINTS" id="PR00173">
    <property type="entry name" value="EDTRNSPORT"/>
</dbReference>
<protein>
    <recommendedName>
        <fullName evidence="8">Amino acid transporter</fullName>
    </recommendedName>
</protein>
<dbReference type="Proteomes" id="UP001208570">
    <property type="component" value="Unassembled WGS sequence"/>
</dbReference>
<dbReference type="InterPro" id="IPR018107">
    <property type="entry name" value="Na-dicarboxylate_symporter_CS"/>
</dbReference>
<gene>
    <name evidence="9" type="ORF">LSH36_446g02028</name>
</gene>
<evidence type="ECO:0000313" key="9">
    <source>
        <dbReference type="EMBL" id="KAK2149575.1"/>
    </source>
</evidence>
<dbReference type="GO" id="GO:0005313">
    <property type="term" value="F:L-glutamate transmembrane transporter activity"/>
    <property type="evidence" value="ECO:0007669"/>
    <property type="project" value="TreeGrafter"/>
</dbReference>
<dbReference type="InterPro" id="IPR050746">
    <property type="entry name" value="DAACS"/>
</dbReference>
<dbReference type="InterPro" id="IPR001991">
    <property type="entry name" value="Na-dicarboxylate_symporter"/>
</dbReference>
<feature type="transmembrane region" description="Helical" evidence="8">
    <location>
        <begin position="162"/>
        <end position="182"/>
    </location>
</feature>
<evidence type="ECO:0000313" key="10">
    <source>
        <dbReference type="Proteomes" id="UP001208570"/>
    </source>
</evidence>
<dbReference type="PROSITE" id="PS00714">
    <property type="entry name" value="NA_DICARBOXYL_SYMP_2"/>
    <property type="match status" value="1"/>
</dbReference>
<keyword evidence="6 8" id="KW-0472">Membrane</keyword>
<feature type="transmembrane region" description="Helical" evidence="8">
    <location>
        <begin position="37"/>
        <end position="60"/>
    </location>
</feature>
<evidence type="ECO:0000256" key="7">
    <source>
        <dbReference type="ARBA" id="ARBA00023180"/>
    </source>
</evidence>
<keyword evidence="7" id="KW-0325">Glycoprotein</keyword>
<dbReference type="EMBL" id="JAODUP010000446">
    <property type="protein sequence ID" value="KAK2149575.1"/>
    <property type="molecule type" value="Genomic_DNA"/>
</dbReference>
<dbReference type="PANTHER" id="PTHR11958">
    <property type="entry name" value="SODIUM/DICARBOXYLATE SYMPORTER-RELATED"/>
    <property type="match status" value="1"/>
</dbReference>
<accession>A0AAD9MXZ3</accession>
<sequence length="388" mass="41477">MSDYDTNWKSLDGGKNSTGGCCCSRRSRCGRCFKSNLLLILLLCSIAIGIGLGALLKAYGPEFSERDLVYFQFPGDLLMRMLKCLIIPLIVSSLVAGLGGLETGTSGKMGLYAVVYYFATTILAVMLGILLVMTIKPGEKLSEDVDTTGEASYDPLTQKEDGMNILGLVVFSIALGVVTSKLGHEGRPLYEFARSLAEGTMLLVNAVIWYSPIGILFLVAAEIIRMEDPIAELQALGLYIATVVCGLIIHGFIILPLIYLIFVRTNPYKYLLGALQALLTALGTASRCLEENNNIDPRVTRFVLPVGATINMDGTALYEAVAALFIAQSLGMELDAATVVTVSLTATLASIGAASVPQAGLVTMIMVLTAIGIDPDEVTKILAVDWLL</sequence>
<dbReference type="InterPro" id="IPR036458">
    <property type="entry name" value="Na:dicarbo_symporter_sf"/>
</dbReference>
<evidence type="ECO:0000256" key="2">
    <source>
        <dbReference type="ARBA" id="ARBA00022448"/>
    </source>
</evidence>
<evidence type="ECO:0000256" key="1">
    <source>
        <dbReference type="ARBA" id="ARBA00004141"/>
    </source>
</evidence>
<dbReference type="SUPFAM" id="SSF118215">
    <property type="entry name" value="Proton glutamate symport protein"/>
    <property type="match status" value="1"/>
</dbReference>
<comment type="similarity">
    <text evidence="8">Belongs to the dicarboxylate/amino acid:cation symporter (DAACS) (TC 2.A.23) family.</text>
</comment>
<dbReference type="GO" id="GO:0015175">
    <property type="term" value="F:neutral L-amino acid transmembrane transporter activity"/>
    <property type="evidence" value="ECO:0007669"/>
    <property type="project" value="TreeGrafter"/>
</dbReference>
<evidence type="ECO:0000256" key="8">
    <source>
        <dbReference type="RuleBase" id="RU361216"/>
    </source>
</evidence>
<feature type="transmembrane region" description="Helical" evidence="8">
    <location>
        <begin position="236"/>
        <end position="262"/>
    </location>
</feature>
<comment type="caution">
    <text evidence="9">The sequence shown here is derived from an EMBL/GenBank/DDBJ whole genome shotgun (WGS) entry which is preliminary data.</text>
</comment>
<feature type="transmembrane region" description="Helical" evidence="8">
    <location>
        <begin position="202"/>
        <end position="224"/>
    </location>
</feature>
<evidence type="ECO:0000256" key="3">
    <source>
        <dbReference type="ARBA" id="ARBA00022692"/>
    </source>
</evidence>
<evidence type="ECO:0000256" key="5">
    <source>
        <dbReference type="ARBA" id="ARBA00022989"/>
    </source>
</evidence>
<feature type="transmembrane region" description="Helical" evidence="8">
    <location>
        <begin position="80"/>
        <end position="101"/>
    </location>
</feature>
<dbReference type="Gene3D" id="1.10.3860.10">
    <property type="entry name" value="Sodium:dicarboxylate symporter"/>
    <property type="match status" value="1"/>
</dbReference>
<name>A0AAD9MXZ3_9ANNE</name>
<keyword evidence="3 8" id="KW-0812">Transmembrane</keyword>
<keyword evidence="10" id="KW-1185">Reference proteome</keyword>
<dbReference type="GO" id="GO:0015501">
    <property type="term" value="F:glutamate:sodium symporter activity"/>
    <property type="evidence" value="ECO:0007669"/>
    <property type="project" value="TreeGrafter"/>
</dbReference>
<proteinExistence type="inferred from homology"/>
<comment type="subcellular location">
    <subcellularLocation>
        <location evidence="1 8">Membrane</location>
        <topology evidence="1 8">Multi-pass membrane protein</topology>
    </subcellularLocation>
</comment>
<keyword evidence="5 8" id="KW-1133">Transmembrane helix</keyword>
<reference evidence="9" key="1">
    <citation type="journal article" date="2023" name="Mol. Biol. Evol.">
        <title>Third-Generation Sequencing Reveals the Adaptive Role of the Epigenome in Three Deep-Sea Polychaetes.</title>
        <authorList>
            <person name="Perez M."/>
            <person name="Aroh O."/>
            <person name="Sun Y."/>
            <person name="Lan Y."/>
            <person name="Juniper S.K."/>
            <person name="Young C.R."/>
            <person name="Angers B."/>
            <person name="Qian P.Y."/>
        </authorList>
    </citation>
    <scope>NUCLEOTIDE SEQUENCE</scope>
    <source>
        <strain evidence="9">P08H-3</strain>
    </source>
</reference>
<dbReference type="PANTHER" id="PTHR11958:SF63">
    <property type="entry name" value="AMINO ACID TRANSPORTER"/>
    <property type="match status" value="1"/>
</dbReference>
<keyword evidence="4 8" id="KW-0769">Symport</keyword>
<keyword evidence="2 8" id="KW-0813">Transport</keyword>
<evidence type="ECO:0000256" key="6">
    <source>
        <dbReference type="ARBA" id="ARBA00023136"/>
    </source>
</evidence>
<evidence type="ECO:0000256" key="4">
    <source>
        <dbReference type="ARBA" id="ARBA00022847"/>
    </source>
</evidence>
<feature type="transmembrane region" description="Helical" evidence="8">
    <location>
        <begin position="113"/>
        <end position="135"/>
    </location>
</feature>
<dbReference type="AlphaFoldDB" id="A0AAD9MXZ3"/>
<organism evidence="9 10">
    <name type="scientific">Paralvinella palmiformis</name>
    <dbReference type="NCBI Taxonomy" id="53620"/>
    <lineage>
        <taxon>Eukaryota</taxon>
        <taxon>Metazoa</taxon>
        <taxon>Spiralia</taxon>
        <taxon>Lophotrochozoa</taxon>
        <taxon>Annelida</taxon>
        <taxon>Polychaeta</taxon>
        <taxon>Sedentaria</taxon>
        <taxon>Canalipalpata</taxon>
        <taxon>Terebellida</taxon>
        <taxon>Terebelliformia</taxon>
        <taxon>Alvinellidae</taxon>
        <taxon>Paralvinella</taxon>
    </lineage>
</organism>
<dbReference type="Pfam" id="PF00375">
    <property type="entry name" value="SDF"/>
    <property type="match status" value="1"/>
</dbReference>